<comment type="caution">
    <text evidence="1">The sequence shown here is derived from an EMBL/GenBank/DDBJ whole genome shotgun (WGS) entry which is preliminary data.</text>
</comment>
<evidence type="ECO:0000313" key="1">
    <source>
        <dbReference type="EMBL" id="GAG26769.1"/>
    </source>
</evidence>
<proteinExistence type="predicted"/>
<protein>
    <submittedName>
        <fullName evidence="1">Uncharacterized protein</fullName>
    </submittedName>
</protein>
<gene>
    <name evidence="1" type="ORF">S01H1_53816</name>
</gene>
<dbReference type="EMBL" id="BARS01034869">
    <property type="protein sequence ID" value="GAG26769.1"/>
    <property type="molecule type" value="Genomic_DNA"/>
</dbReference>
<organism evidence="1">
    <name type="scientific">marine sediment metagenome</name>
    <dbReference type="NCBI Taxonomy" id="412755"/>
    <lineage>
        <taxon>unclassified sequences</taxon>
        <taxon>metagenomes</taxon>
        <taxon>ecological metagenomes</taxon>
    </lineage>
</organism>
<accession>X0W754</accession>
<dbReference type="AlphaFoldDB" id="X0W754"/>
<reference evidence="1" key="1">
    <citation type="journal article" date="2014" name="Front. Microbiol.">
        <title>High frequency of phylogenetically diverse reductive dehalogenase-homologous genes in deep subseafloor sedimentary metagenomes.</title>
        <authorList>
            <person name="Kawai M."/>
            <person name="Futagami T."/>
            <person name="Toyoda A."/>
            <person name="Takaki Y."/>
            <person name="Nishi S."/>
            <person name="Hori S."/>
            <person name="Arai W."/>
            <person name="Tsubouchi T."/>
            <person name="Morono Y."/>
            <person name="Uchiyama I."/>
            <person name="Ito T."/>
            <person name="Fujiyama A."/>
            <person name="Inagaki F."/>
            <person name="Takami H."/>
        </authorList>
    </citation>
    <scope>NUCLEOTIDE SEQUENCE</scope>
    <source>
        <strain evidence="1">Expedition CK06-06</strain>
    </source>
</reference>
<sequence>LNSPLNKMIEVANDPYPYSSMRFPSMVFEDIVVSGL</sequence>
<feature type="non-terminal residue" evidence="1">
    <location>
        <position position="1"/>
    </location>
</feature>
<name>X0W754_9ZZZZ</name>